<feature type="transmembrane region" description="Helical" evidence="2">
    <location>
        <begin position="12"/>
        <end position="32"/>
    </location>
</feature>
<proteinExistence type="predicted"/>
<feature type="compositionally biased region" description="Gly residues" evidence="1">
    <location>
        <begin position="51"/>
        <end position="60"/>
    </location>
</feature>
<keyword evidence="2" id="KW-0812">Transmembrane</keyword>
<name>A0ABP6R5Z2_9MICC</name>
<feature type="transmembrane region" description="Helical" evidence="2">
    <location>
        <begin position="120"/>
        <end position="137"/>
    </location>
</feature>
<gene>
    <name evidence="3" type="ORF">GCM10020260_00190</name>
</gene>
<reference evidence="4" key="1">
    <citation type="journal article" date="2019" name="Int. J. Syst. Evol. Microbiol.">
        <title>The Global Catalogue of Microorganisms (GCM) 10K type strain sequencing project: providing services to taxonomists for standard genome sequencing and annotation.</title>
        <authorList>
            <consortium name="The Broad Institute Genomics Platform"/>
            <consortium name="The Broad Institute Genome Sequencing Center for Infectious Disease"/>
            <person name="Wu L."/>
            <person name="Ma J."/>
        </authorList>
    </citation>
    <scope>NUCLEOTIDE SEQUENCE [LARGE SCALE GENOMIC DNA]</scope>
    <source>
        <strain evidence="4">JCM 11483</strain>
    </source>
</reference>
<evidence type="ECO:0000256" key="1">
    <source>
        <dbReference type="SAM" id="MobiDB-lite"/>
    </source>
</evidence>
<evidence type="ECO:0000313" key="3">
    <source>
        <dbReference type="EMBL" id="GAA3278268.1"/>
    </source>
</evidence>
<feature type="transmembrane region" description="Helical" evidence="2">
    <location>
        <begin position="73"/>
        <end position="97"/>
    </location>
</feature>
<evidence type="ECO:0000313" key="4">
    <source>
        <dbReference type="Proteomes" id="UP001501736"/>
    </source>
</evidence>
<feature type="region of interest" description="Disordered" evidence="1">
    <location>
        <begin position="43"/>
        <end position="67"/>
    </location>
</feature>
<keyword evidence="4" id="KW-1185">Reference proteome</keyword>
<dbReference type="Proteomes" id="UP001501736">
    <property type="component" value="Unassembled WGS sequence"/>
</dbReference>
<sequence length="188" mass="19696">MSDKPPKWTKSLYFIGVAVIILINIVAAMEFYSEASSTEASNAECECPGAEGSGAEGSGAEGSDTEGSGAEGLSAVALAVVVVNALVFLFRGGYVFWRRHQLFNARTIQRFNEATNAERVAVYVFGVLLLAFLSQGIGNGIGLDIGSSLTSLGESVMLLAIGAPVITYLTSGYGKIREIVREDGDSSA</sequence>
<comment type="caution">
    <text evidence="3">The sequence shown here is derived from an EMBL/GenBank/DDBJ whole genome shotgun (WGS) entry which is preliminary data.</text>
</comment>
<accession>A0ABP6R5Z2</accession>
<dbReference type="EMBL" id="BAAAYG010000001">
    <property type="protein sequence ID" value="GAA3278268.1"/>
    <property type="molecule type" value="Genomic_DNA"/>
</dbReference>
<feature type="transmembrane region" description="Helical" evidence="2">
    <location>
        <begin position="149"/>
        <end position="169"/>
    </location>
</feature>
<keyword evidence="2" id="KW-0472">Membrane</keyword>
<dbReference type="RefSeq" id="WP_344717149.1">
    <property type="nucleotide sequence ID" value="NZ_BAAAYG010000001.1"/>
</dbReference>
<keyword evidence="2" id="KW-1133">Transmembrane helix</keyword>
<organism evidence="3 4">
    <name type="scientific">Nesterenkonia halobia</name>
    <dbReference type="NCBI Taxonomy" id="37922"/>
    <lineage>
        <taxon>Bacteria</taxon>
        <taxon>Bacillati</taxon>
        <taxon>Actinomycetota</taxon>
        <taxon>Actinomycetes</taxon>
        <taxon>Micrococcales</taxon>
        <taxon>Micrococcaceae</taxon>
        <taxon>Nesterenkonia</taxon>
    </lineage>
</organism>
<protein>
    <submittedName>
        <fullName evidence="3">Uncharacterized protein</fullName>
    </submittedName>
</protein>
<evidence type="ECO:0000256" key="2">
    <source>
        <dbReference type="SAM" id="Phobius"/>
    </source>
</evidence>